<sequence>MAGVILHIERGFAISQCKESRRLCRLLFDDKAVLTCYGTKIVLQWLKEGKLVINKISQLGPMDPSTNSRRLRWAGHVARTGESRKAYRVLVGRLEGKVPLGRQRRRWEENIKMDLREEEKKELGGSLSEKKLPSGSNGKQEKSSEQKKDGGKVERLKNVRFAVKVLPFLGEKAMNELMNE</sequence>
<protein>
    <submittedName>
        <fullName evidence="2">Uncharacterized protein</fullName>
    </submittedName>
</protein>
<evidence type="ECO:0000313" key="2">
    <source>
        <dbReference type="EMBL" id="KAJ4432235.1"/>
    </source>
</evidence>
<dbReference type="EMBL" id="JAJSOF020000029">
    <property type="protein sequence ID" value="KAJ4432235.1"/>
    <property type="molecule type" value="Genomic_DNA"/>
</dbReference>
<keyword evidence="3" id="KW-1185">Reference proteome</keyword>
<feature type="region of interest" description="Disordered" evidence="1">
    <location>
        <begin position="118"/>
        <end position="154"/>
    </location>
</feature>
<proteinExistence type="predicted"/>
<dbReference type="Proteomes" id="UP001148838">
    <property type="component" value="Unassembled WGS sequence"/>
</dbReference>
<gene>
    <name evidence="2" type="ORF">ANN_20851</name>
</gene>
<evidence type="ECO:0000313" key="3">
    <source>
        <dbReference type="Proteomes" id="UP001148838"/>
    </source>
</evidence>
<comment type="caution">
    <text evidence="2">The sequence shown here is derived from an EMBL/GenBank/DDBJ whole genome shotgun (WGS) entry which is preliminary data.</text>
</comment>
<name>A0ABQ8SDW7_PERAM</name>
<feature type="compositionally biased region" description="Basic and acidic residues" evidence="1">
    <location>
        <begin position="139"/>
        <end position="154"/>
    </location>
</feature>
<feature type="compositionally biased region" description="Basic and acidic residues" evidence="1">
    <location>
        <begin position="118"/>
        <end position="132"/>
    </location>
</feature>
<accession>A0ABQ8SDW7</accession>
<evidence type="ECO:0000256" key="1">
    <source>
        <dbReference type="SAM" id="MobiDB-lite"/>
    </source>
</evidence>
<organism evidence="2 3">
    <name type="scientific">Periplaneta americana</name>
    <name type="common">American cockroach</name>
    <name type="synonym">Blatta americana</name>
    <dbReference type="NCBI Taxonomy" id="6978"/>
    <lineage>
        <taxon>Eukaryota</taxon>
        <taxon>Metazoa</taxon>
        <taxon>Ecdysozoa</taxon>
        <taxon>Arthropoda</taxon>
        <taxon>Hexapoda</taxon>
        <taxon>Insecta</taxon>
        <taxon>Pterygota</taxon>
        <taxon>Neoptera</taxon>
        <taxon>Polyneoptera</taxon>
        <taxon>Dictyoptera</taxon>
        <taxon>Blattodea</taxon>
        <taxon>Blattoidea</taxon>
        <taxon>Blattidae</taxon>
        <taxon>Blattinae</taxon>
        <taxon>Periplaneta</taxon>
    </lineage>
</organism>
<reference evidence="2 3" key="1">
    <citation type="journal article" date="2022" name="Allergy">
        <title>Genome assembly and annotation of Periplaneta americana reveal a comprehensive cockroach allergen profile.</title>
        <authorList>
            <person name="Wang L."/>
            <person name="Xiong Q."/>
            <person name="Saelim N."/>
            <person name="Wang L."/>
            <person name="Nong W."/>
            <person name="Wan A.T."/>
            <person name="Shi M."/>
            <person name="Liu X."/>
            <person name="Cao Q."/>
            <person name="Hui J.H.L."/>
            <person name="Sookrung N."/>
            <person name="Leung T.F."/>
            <person name="Tungtrongchitr A."/>
            <person name="Tsui S.K.W."/>
        </authorList>
    </citation>
    <scope>NUCLEOTIDE SEQUENCE [LARGE SCALE GENOMIC DNA]</scope>
    <source>
        <strain evidence="2">PWHHKU_190912</strain>
    </source>
</reference>